<reference evidence="2 3" key="1">
    <citation type="submission" date="2020-04" db="EMBL/GenBank/DDBJ databases">
        <title>MicrobeNet Type strains.</title>
        <authorList>
            <person name="Nicholson A.C."/>
        </authorList>
    </citation>
    <scope>NUCLEOTIDE SEQUENCE [LARGE SCALE GENOMIC DNA]</scope>
    <source>
        <strain evidence="2 3">ATCC BAA-787</strain>
    </source>
</reference>
<sequence length="345" mass="35493">MSTHLRTGMHDAIDGGSDDSPFTSHDLVGRIRRRRAVRTGARTAVGVGTAGAIAVVGVRLSDGRDDGGPSFGPAAPGAPAECGTDIAGYAAEHPDPDLSVGSGADAVSALGAYAVQRSRDSALSLGRYGGREIDLLVVRPLDDGGDPVSSAVRLLLASDDVVVGWAQVDGGGSDPGTSTSSVRDEKLWPDGGGATVIRTTPTVAGCDGSALPAGRYDLYAAPDVLYPDQPLLGVAGPWPVELLPTTDEVTGLPRAFPADRVPMPGGTVVSAERAAVGGWTVELAVEGDDRLDRAVAILQRNYERLEIGLGSTTATLTTADGWRVVVTRSTTSDGRDSLVYRVDEP</sequence>
<evidence type="ECO:0000313" key="2">
    <source>
        <dbReference type="EMBL" id="NKY40705.1"/>
    </source>
</evidence>
<gene>
    <name evidence="2" type="ORF">HGA02_14575</name>
</gene>
<protein>
    <submittedName>
        <fullName evidence="2">Uncharacterized protein</fullName>
    </submittedName>
</protein>
<name>A0ABX1K2A8_9CELL</name>
<evidence type="ECO:0000313" key="3">
    <source>
        <dbReference type="Proteomes" id="UP000777774"/>
    </source>
</evidence>
<keyword evidence="3" id="KW-1185">Reference proteome</keyword>
<organism evidence="2 3">
    <name type="scientific">Cellulomonas septica</name>
    <dbReference type="NCBI Taxonomy" id="285080"/>
    <lineage>
        <taxon>Bacteria</taxon>
        <taxon>Bacillati</taxon>
        <taxon>Actinomycetota</taxon>
        <taxon>Actinomycetes</taxon>
        <taxon>Micrococcales</taxon>
        <taxon>Cellulomonadaceae</taxon>
        <taxon>Cellulomonas</taxon>
    </lineage>
</organism>
<dbReference type="EMBL" id="JAAXOY010000436">
    <property type="protein sequence ID" value="NKY40705.1"/>
    <property type="molecule type" value="Genomic_DNA"/>
</dbReference>
<feature type="region of interest" description="Disordered" evidence="1">
    <location>
        <begin position="169"/>
        <end position="192"/>
    </location>
</feature>
<dbReference type="RefSeq" id="WP_168679706.1">
    <property type="nucleotide sequence ID" value="NZ_JAAXOY010000436.1"/>
</dbReference>
<comment type="caution">
    <text evidence="2">The sequence shown here is derived from an EMBL/GenBank/DDBJ whole genome shotgun (WGS) entry which is preliminary data.</text>
</comment>
<proteinExistence type="predicted"/>
<evidence type="ECO:0000256" key="1">
    <source>
        <dbReference type="SAM" id="MobiDB-lite"/>
    </source>
</evidence>
<dbReference type="Proteomes" id="UP000777774">
    <property type="component" value="Unassembled WGS sequence"/>
</dbReference>
<accession>A0ABX1K2A8</accession>